<keyword evidence="1" id="KW-0479">Metal-binding</keyword>
<dbReference type="InterPro" id="IPR050701">
    <property type="entry name" value="Histone_Mod_Regulator"/>
</dbReference>
<dbReference type="InterPro" id="IPR034732">
    <property type="entry name" value="EPHD"/>
</dbReference>
<accession>A0AA36CAA9</accession>
<feature type="compositionally biased region" description="Basic residues" evidence="4">
    <location>
        <begin position="550"/>
        <end position="559"/>
    </location>
</feature>
<name>A0AA36CAA9_9BILA</name>
<organism evidence="6 7">
    <name type="scientific">Mesorhabditis spiculigera</name>
    <dbReference type="NCBI Taxonomy" id="96644"/>
    <lineage>
        <taxon>Eukaryota</taxon>
        <taxon>Metazoa</taxon>
        <taxon>Ecdysozoa</taxon>
        <taxon>Nematoda</taxon>
        <taxon>Chromadorea</taxon>
        <taxon>Rhabditida</taxon>
        <taxon>Rhabditina</taxon>
        <taxon>Rhabditomorpha</taxon>
        <taxon>Rhabditoidea</taxon>
        <taxon>Rhabditidae</taxon>
        <taxon>Mesorhabditinae</taxon>
        <taxon>Mesorhabditis</taxon>
    </lineage>
</organism>
<dbReference type="GO" id="GO:0008270">
    <property type="term" value="F:zinc ion binding"/>
    <property type="evidence" value="ECO:0007669"/>
    <property type="project" value="UniProtKB-KW"/>
</dbReference>
<evidence type="ECO:0000256" key="2">
    <source>
        <dbReference type="ARBA" id="ARBA00022771"/>
    </source>
</evidence>
<evidence type="ECO:0000256" key="1">
    <source>
        <dbReference type="ARBA" id="ARBA00022723"/>
    </source>
</evidence>
<dbReference type="PROSITE" id="PS51805">
    <property type="entry name" value="EPHD"/>
    <property type="match status" value="1"/>
</dbReference>
<dbReference type="InterPro" id="IPR001965">
    <property type="entry name" value="Znf_PHD"/>
</dbReference>
<dbReference type="InterPro" id="IPR011011">
    <property type="entry name" value="Znf_FYVE_PHD"/>
</dbReference>
<feature type="non-terminal residue" evidence="6">
    <location>
        <position position="568"/>
    </location>
</feature>
<feature type="region of interest" description="Disordered" evidence="4">
    <location>
        <begin position="1"/>
        <end position="60"/>
    </location>
</feature>
<evidence type="ECO:0000313" key="7">
    <source>
        <dbReference type="Proteomes" id="UP001177023"/>
    </source>
</evidence>
<evidence type="ECO:0000256" key="4">
    <source>
        <dbReference type="SAM" id="MobiDB-lite"/>
    </source>
</evidence>
<keyword evidence="7" id="KW-1185">Reference proteome</keyword>
<sequence length="568" mass="64530">MATTHRYRTRRSQLLPPQDLSSSSDSPSQQTPNTSASMPPDSAPTSSGGSSRSRQRGEYTDEKYSNVYYYQMLADSRKMARENVEDVVDAEGKPTVVKLSRFRWRDVYTLVQIPSTSPDQAVKMEENDTVRPKAQVWRAPKRLTAVLEEKDIPSYVSRKTHQILQPAKQLLYQPDEIDVRWLKLCNAARVENGQARITMHQLAHTLNTFESEAYTALHCALIQSLALPARFPLPDDDAKCIICGDREYAIDAVKYNCVMCNMTCHAECLLMGTSELPGDWKCSSCEKLDGRPPNCVLCPMRGGGFMETTDGRWAHLNCGKWFWDCRYSGAAPHKLDCRQIPLSNWSMKCQVCNTSLGACLQCQEPGCDVSFHVSCALRTGHKFYTTNDKKYWYYHTYCLKHTLERGKKKSLPGELENNWVRSEELGELEKYLVERTPVEDAIRLSDLPADIIKELFAYWKLKRQDNGYKPLIQEDLIIVADLERLVLERLSLDEEEDESTDEKRSRDFKSSSVEKWATPTASICGDAGADRNVEETPLASYATPPQSMVRKPRTSKRRPLAGLNSSSR</sequence>
<dbReference type="EMBL" id="CATQJA010000886">
    <property type="protein sequence ID" value="CAJ0564482.1"/>
    <property type="molecule type" value="Genomic_DNA"/>
</dbReference>
<dbReference type="Pfam" id="PF13832">
    <property type="entry name" value="zf-HC5HC2H_2"/>
    <property type="match status" value="1"/>
</dbReference>
<gene>
    <name evidence="6" type="ORF">MSPICULIGERA_LOCUS3156</name>
</gene>
<dbReference type="InterPro" id="IPR013083">
    <property type="entry name" value="Znf_RING/FYVE/PHD"/>
</dbReference>
<dbReference type="SUPFAM" id="SSF57903">
    <property type="entry name" value="FYVE/PHD zinc finger"/>
    <property type="match status" value="1"/>
</dbReference>
<feature type="region of interest" description="Disordered" evidence="4">
    <location>
        <begin position="493"/>
        <end position="568"/>
    </location>
</feature>
<comment type="caution">
    <text evidence="6">The sequence shown here is derived from an EMBL/GenBank/DDBJ whole genome shotgun (WGS) entry which is preliminary data.</text>
</comment>
<dbReference type="CDD" id="cd15571">
    <property type="entry name" value="ePHD"/>
    <property type="match status" value="1"/>
</dbReference>
<feature type="compositionally biased region" description="Basic residues" evidence="4">
    <location>
        <begin position="1"/>
        <end position="11"/>
    </location>
</feature>
<evidence type="ECO:0000259" key="5">
    <source>
        <dbReference type="PROSITE" id="PS51805"/>
    </source>
</evidence>
<protein>
    <recommendedName>
        <fullName evidence="5">PHD-type domain-containing protein</fullName>
    </recommendedName>
</protein>
<dbReference type="GO" id="GO:0006357">
    <property type="term" value="P:regulation of transcription by RNA polymerase II"/>
    <property type="evidence" value="ECO:0007669"/>
    <property type="project" value="TreeGrafter"/>
</dbReference>
<keyword evidence="2" id="KW-0863">Zinc-finger</keyword>
<feature type="domain" description="PHD-type" evidence="5">
    <location>
        <begin position="292"/>
        <end position="402"/>
    </location>
</feature>
<evidence type="ECO:0000313" key="6">
    <source>
        <dbReference type="EMBL" id="CAJ0564482.1"/>
    </source>
</evidence>
<dbReference type="PANTHER" id="PTHR13793">
    <property type="entry name" value="PHD FINGER PROTEINS"/>
    <property type="match status" value="1"/>
</dbReference>
<dbReference type="AlphaFoldDB" id="A0AA36CAA9"/>
<dbReference type="Proteomes" id="UP001177023">
    <property type="component" value="Unassembled WGS sequence"/>
</dbReference>
<feature type="compositionally biased region" description="Low complexity" evidence="4">
    <location>
        <begin position="12"/>
        <end position="30"/>
    </location>
</feature>
<dbReference type="PANTHER" id="PTHR13793:SF107">
    <property type="entry name" value="BROMODOMAIN-CONTAINING PROTEIN HOMOLOG"/>
    <property type="match status" value="1"/>
</dbReference>
<evidence type="ECO:0000256" key="3">
    <source>
        <dbReference type="ARBA" id="ARBA00022833"/>
    </source>
</evidence>
<reference evidence="6" key="1">
    <citation type="submission" date="2023-06" db="EMBL/GenBank/DDBJ databases">
        <authorList>
            <person name="Delattre M."/>
        </authorList>
    </citation>
    <scope>NUCLEOTIDE SEQUENCE</scope>
    <source>
        <strain evidence="6">AF72</strain>
    </source>
</reference>
<keyword evidence="3" id="KW-0862">Zinc</keyword>
<dbReference type="SMART" id="SM00249">
    <property type="entry name" value="PHD"/>
    <property type="match status" value="2"/>
</dbReference>
<proteinExistence type="predicted"/>
<dbReference type="Gene3D" id="3.30.40.10">
    <property type="entry name" value="Zinc/RING finger domain, C3HC4 (zinc finger)"/>
    <property type="match status" value="1"/>
</dbReference>